<dbReference type="Pfam" id="PF01016">
    <property type="entry name" value="Ribosomal_L27"/>
    <property type="match status" value="1"/>
</dbReference>
<reference evidence="7 8" key="1">
    <citation type="submission" date="2020-02" db="EMBL/GenBank/DDBJ databases">
        <title>Genomic and physiological characterization of two novel Nitrospinaceae genera.</title>
        <authorList>
            <person name="Mueller A.J."/>
            <person name="Jung M.-Y."/>
            <person name="Strachan C.R."/>
            <person name="Herbold C.W."/>
            <person name="Kirkegaard R.H."/>
            <person name="Daims H."/>
        </authorList>
    </citation>
    <scope>NUCLEOTIDE SEQUENCE [LARGE SCALE GENOMIC DNA]</scope>
    <source>
        <strain evidence="7">EB</strain>
    </source>
</reference>
<dbReference type="PANTHER" id="PTHR15893:SF0">
    <property type="entry name" value="LARGE RIBOSOMAL SUBUNIT PROTEIN BL27M"/>
    <property type="match status" value="1"/>
</dbReference>
<name>A0A7T0BX79_9BACT</name>
<keyword evidence="2 5" id="KW-0689">Ribosomal protein</keyword>
<dbReference type="InterPro" id="IPR018261">
    <property type="entry name" value="Ribosomal_bL27_CS"/>
</dbReference>
<evidence type="ECO:0000256" key="3">
    <source>
        <dbReference type="ARBA" id="ARBA00023274"/>
    </source>
</evidence>
<accession>A0A7T0BX79</accession>
<organism evidence="7 8">
    <name type="scientific">Candidatus Nitronauta litoralis</name>
    <dbReference type="NCBI Taxonomy" id="2705533"/>
    <lineage>
        <taxon>Bacteria</taxon>
        <taxon>Pseudomonadati</taxon>
        <taxon>Nitrospinota/Tectimicrobiota group</taxon>
        <taxon>Nitrospinota</taxon>
        <taxon>Nitrospinia</taxon>
        <taxon>Nitrospinales</taxon>
        <taxon>Nitrospinaceae</taxon>
        <taxon>Candidatus Nitronauta</taxon>
    </lineage>
</organism>
<evidence type="ECO:0000256" key="4">
    <source>
        <dbReference type="ARBA" id="ARBA00035175"/>
    </source>
</evidence>
<gene>
    <name evidence="5 7" type="primary">rpmA</name>
    <name evidence="7" type="ORF">G3M70_12095</name>
</gene>
<dbReference type="Proteomes" id="UP000594688">
    <property type="component" value="Chromosome"/>
</dbReference>
<keyword evidence="3 5" id="KW-0687">Ribonucleoprotein</keyword>
<evidence type="ECO:0000313" key="8">
    <source>
        <dbReference type="Proteomes" id="UP000594688"/>
    </source>
</evidence>
<dbReference type="Gene3D" id="2.40.50.100">
    <property type="match status" value="1"/>
</dbReference>
<dbReference type="AlphaFoldDB" id="A0A7T0BX79"/>
<feature type="region of interest" description="Disordered" evidence="6">
    <location>
        <begin position="1"/>
        <end position="21"/>
    </location>
</feature>
<evidence type="ECO:0000313" key="7">
    <source>
        <dbReference type="EMBL" id="QPJ62573.1"/>
    </source>
</evidence>
<dbReference type="GO" id="GO:0003735">
    <property type="term" value="F:structural constituent of ribosome"/>
    <property type="evidence" value="ECO:0007669"/>
    <property type="project" value="InterPro"/>
</dbReference>
<evidence type="ECO:0000256" key="2">
    <source>
        <dbReference type="ARBA" id="ARBA00022980"/>
    </source>
</evidence>
<dbReference type="GO" id="GO:0006412">
    <property type="term" value="P:translation"/>
    <property type="evidence" value="ECO:0007669"/>
    <property type="project" value="UniProtKB-UniRule"/>
</dbReference>
<dbReference type="NCBIfam" id="TIGR00062">
    <property type="entry name" value="L27"/>
    <property type="match status" value="1"/>
</dbReference>
<dbReference type="EMBL" id="CP048685">
    <property type="protein sequence ID" value="QPJ62573.1"/>
    <property type="molecule type" value="Genomic_DNA"/>
</dbReference>
<evidence type="ECO:0000256" key="1">
    <source>
        <dbReference type="ARBA" id="ARBA00010797"/>
    </source>
</evidence>
<dbReference type="PANTHER" id="PTHR15893">
    <property type="entry name" value="RIBOSOMAL PROTEIN L27"/>
    <property type="match status" value="1"/>
</dbReference>
<evidence type="ECO:0000256" key="6">
    <source>
        <dbReference type="SAM" id="MobiDB-lite"/>
    </source>
</evidence>
<comment type="similarity">
    <text evidence="1 5">Belongs to the bacterial ribosomal protein bL27 family.</text>
</comment>
<dbReference type="HAMAP" id="MF_00539">
    <property type="entry name" value="Ribosomal_bL27"/>
    <property type="match status" value="1"/>
</dbReference>
<proteinExistence type="inferred from homology"/>
<dbReference type="PRINTS" id="PR00063">
    <property type="entry name" value="RIBOSOMALL27"/>
</dbReference>
<dbReference type="PROSITE" id="PS00831">
    <property type="entry name" value="RIBOSOMAL_L27"/>
    <property type="match status" value="1"/>
</dbReference>
<sequence length="86" mass="9371">MAHKKGQGSTSNGRDSIGKRLGVKRYDGQVVKAGEILVRQRGTSIHPGENVSVGSDYTLFTTTTGKVKFEWMTRTKKKVSVYPVAG</sequence>
<dbReference type="FunFam" id="2.40.50.100:FF:000004">
    <property type="entry name" value="50S ribosomal protein L27"/>
    <property type="match status" value="1"/>
</dbReference>
<dbReference type="GO" id="GO:0022625">
    <property type="term" value="C:cytosolic large ribosomal subunit"/>
    <property type="evidence" value="ECO:0007669"/>
    <property type="project" value="TreeGrafter"/>
</dbReference>
<evidence type="ECO:0000256" key="5">
    <source>
        <dbReference type="HAMAP-Rule" id="MF_00539"/>
    </source>
</evidence>
<protein>
    <recommendedName>
        <fullName evidence="4 5">Large ribosomal subunit protein bL27</fullName>
    </recommendedName>
</protein>
<dbReference type="KEGG" id="nli:G3M70_12095"/>
<dbReference type="InterPro" id="IPR001684">
    <property type="entry name" value="Ribosomal_bL27"/>
</dbReference>
<dbReference type="SUPFAM" id="SSF110324">
    <property type="entry name" value="Ribosomal L27 protein-like"/>
    <property type="match status" value="1"/>
</dbReference>